<evidence type="ECO:0000256" key="5">
    <source>
        <dbReference type="ARBA" id="ARBA00022840"/>
    </source>
</evidence>
<dbReference type="PANTHER" id="PTHR43895:SF152">
    <property type="entry name" value="SERINE_THREONINE-PROTEIN KINASE TOS3"/>
    <property type="match status" value="1"/>
</dbReference>
<feature type="compositionally biased region" description="Low complexity" evidence="6">
    <location>
        <begin position="664"/>
        <end position="673"/>
    </location>
</feature>
<feature type="compositionally biased region" description="Polar residues" evidence="6">
    <location>
        <begin position="677"/>
        <end position="686"/>
    </location>
</feature>
<dbReference type="GO" id="GO:0004674">
    <property type="term" value="F:protein serine/threonine kinase activity"/>
    <property type="evidence" value="ECO:0007669"/>
    <property type="project" value="UniProtKB-KW"/>
</dbReference>
<dbReference type="SUPFAM" id="SSF56112">
    <property type="entry name" value="Protein kinase-like (PK-like)"/>
    <property type="match status" value="1"/>
</dbReference>
<dbReference type="InterPro" id="IPR011009">
    <property type="entry name" value="Kinase-like_dom_sf"/>
</dbReference>
<dbReference type="PROSITE" id="PS50011">
    <property type="entry name" value="PROTEIN_KINASE_DOM"/>
    <property type="match status" value="1"/>
</dbReference>
<dbReference type="EMBL" id="JAKWFO010000003">
    <property type="protein sequence ID" value="KAI9638133.1"/>
    <property type="molecule type" value="Genomic_DNA"/>
</dbReference>
<evidence type="ECO:0000259" key="7">
    <source>
        <dbReference type="PROSITE" id="PS50011"/>
    </source>
</evidence>
<feature type="compositionally biased region" description="Polar residues" evidence="6">
    <location>
        <begin position="795"/>
        <end position="813"/>
    </location>
</feature>
<evidence type="ECO:0000256" key="4">
    <source>
        <dbReference type="ARBA" id="ARBA00022777"/>
    </source>
</evidence>
<gene>
    <name evidence="8" type="ORF">MKK02DRAFT_22607</name>
</gene>
<evidence type="ECO:0000256" key="1">
    <source>
        <dbReference type="ARBA" id="ARBA00022527"/>
    </source>
</evidence>
<dbReference type="CDD" id="cd14008">
    <property type="entry name" value="STKc_LKB1_CaMKK"/>
    <property type="match status" value="1"/>
</dbReference>
<evidence type="ECO:0000256" key="6">
    <source>
        <dbReference type="SAM" id="MobiDB-lite"/>
    </source>
</evidence>
<reference evidence="8" key="1">
    <citation type="journal article" date="2022" name="G3 (Bethesda)">
        <title>High quality genome of the basidiomycete yeast Dioszegia hungarica PDD-24b-2 isolated from cloud water.</title>
        <authorList>
            <person name="Jarrige D."/>
            <person name="Haridas S."/>
            <person name="Bleykasten-Grosshans C."/>
            <person name="Joly M."/>
            <person name="Nadalig T."/>
            <person name="Sancelme M."/>
            <person name="Vuilleumier S."/>
            <person name="Grigoriev I.V."/>
            <person name="Amato P."/>
            <person name="Bringel F."/>
        </authorList>
    </citation>
    <scope>NUCLEOTIDE SEQUENCE</scope>
    <source>
        <strain evidence="8">PDD-24b-2</strain>
    </source>
</reference>
<feature type="region of interest" description="Disordered" evidence="6">
    <location>
        <begin position="449"/>
        <end position="482"/>
    </location>
</feature>
<dbReference type="Pfam" id="PF00069">
    <property type="entry name" value="Pkinase"/>
    <property type="match status" value="2"/>
</dbReference>
<feature type="compositionally biased region" description="Acidic residues" evidence="6">
    <location>
        <begin position="721"/>
        <end position="745"/>
    </location>
</feature>
<evidence type="ECO:0000256" key="3">
    <source>
        <dbReference type="ARBA" id="ARBA00022741"/>
    </source>
</evidence>
<feature type="region of interest" description="Disordered" evidence="6">
    <location>
        <begin position="521"/>
        <end position="594"/>
    </location>
</feature>
<comment type="caution">
    <text evidence="8">The sequence shown here is derived from an EMBL/GenBank/DDBJ whole genome shotgun (WGS) entry which is preliminary data.</text>
</comment>
<dbReference type="InterPro" id="IPR008271">
    <property type="entry name" value="Ser/Thr_kinase_AS"/>
</dbReference>
<evidence type="ECO:0000313" key="8">
    <source>
        <dbReference type="EMBL" id="KAI9638133.1"/>
    </source>
</evidence>
<dbReference type="InterPro" id="IPR000719">
    <property type="entry name" value="Prot_kinase_dom"/>
</dbReference>
<dbReference type="AlphaFoldDB" id="A0AA38HDD3"/>
<keyword evidence="5" id="KW-0067">ATP-binding</keyword>
<feature type="region of interest" description="Disordered" evidence="6">
    <location>
        <begin position="609"/>
        <end position="686"/>
    </location>
</feature>
<feature type="compositionally biased region" description="Basic and acidic residues" evidence="6">
    <location>
        <begin position="645"/>
        <end position="663"/>
    </location>
</feature>
<keyword evidence="4 8" id="KW-0418">Kinase</keyword>
<feature type="compositionally biased region" description="Polar residues" evidence="6">
    <location>
        <begin position="700"/>
        <end position="712"/>
    </location>
</feature>
<dbReference type="Gene3D" id="1.10.510.10">
    <property type="entry name" value="Transferase(Phosphotransferase) domain 1"/>
    <property type="match status" value="2"/>
</dbReference>
<dbReference type="GO" id="GO:0007165">
    <property type="term" value="P:signal transduction"/>
    <property type="evidence" value="ECO:0007669"/>
    <property type="project" value="TreeGrafter"/>
</dbReference>
<feature type="domain" description="Protein kinase" evidence="7">
    <location>
        <begin position="1"/>
        <end position="352"/>
    </location>
</feature>
<name>A0AA38HDD3_9TREE</name>
<sequence>MSAEDEEPVFYAIKMVDRMPKRKKLQTLRKGRADGGKMVGESEIRKELAIFKKVNHPNIVRLKEIIDDPDQSKIFMILEYCDKGEITWKTDAGEPAMTVAETRRIFRDTLSGLAYLHHQGIIHRDIKPSNLLLSKDGTVKISDFGCSHYSEALRAASAQPGPEGDRYVDDVELAKTAGSPAFFAPEMCYSPEDDVPSRDSLSPLSTPVLEVPGFTLRPPSVSSDFRDSPRVIPLKQIKSNDSAFRPLSVRSHSSHTISQLKERLPITNAIDVWALGVTLYCLLFGRTPFDAPNEYLLMQVIPKADFPIWETIGRDRLPTSESKEALDLLRRLLEKDPAKRITLEQAKRHPFTLRDLHDPVTWLAGTDPHAQDYVTVSNDEVLAAVTTSKSFRDKFKKGIKSIGTRLQIFSGNRNRTRSIGDFDQPGTATTSTDHSNASSFLNLTAEHLAGWTSPPPSVRQKSRLPSMSRDMSPMASPQTGSVRRFSMLSARLGEAPTPRRQLSGSSEVDTPAQSGFVVNRHKAQAPSHLLPPSAHPVSDAPRSPTKMASSASLDKYGKVPVSPPGSIRRRMSDVDVAPGRQRAPSSASSAQASMSGGFGKLVKLLSRTSSGRSGSRFSRRSRAEQSAESDMDDHAVSASASPAEALRRISLDDAHEDRSHSDHASSYSSHAEAMPSPGQSLDSHAATQWSSRLGLLPVRRSSSPNTAVSALSHSEVAGEVEKEEYDLTEPLDWGEDRASDDDYDETPNLASPAGHTGPPVLPPLATLHSLEAIPDASPPDASASDSPLVHPQPISPNSSIRSHTPRHSTSPTNAMGMLDLGHGQHGHGFGGGNGVYRSSSRASNRGGGSPFRTAFEHRARSPLGRLSSDEEDGVYPRGLPRSPSRAGAMKMDREEGLEIVFGTKRGRKGSMISR</sequence>
<dbReference type="Proteomes" id="UP001164286">
    <property type="component" value="Unassembled WGS sequence"/>
</dbReference>
<keyword evidence="9" id="KW-1185">Reference proteome</keyword>
<proteinExistence type="predicted"/>
<feature type="compositionally biased region" description="Low complexity" evidence="6">
    <location>
        <begin position="774"/>
        <end position="787"/>
    </location>
</feature>
<protein>
    <submittedName>
        <fullName evidence="8">Ser/Thr protein kinase</fullName>
    </submittedName>
</protein>
<dbReference type="PROSITE" id="PS00108">
    <property type="entry name" value="PROTEIN_KINASE_ST"/>
    <property type="match status" value="1"/>
</dbReference>
<evidence type="ECO:0000256" key="2">
    <source>
        <dbReference type="ARBA" id="ARBA00022679"/>
    </source>
</evidence>
<dbReference type="RefSeq" id="XP_052947910.1">
    <property type="nucleotide sequence ID" value="XM_053086596.1"/>
</dbReference>
<feature type="region of interest" description="Disordered" evidence="6">
    <location>
        <begin position="415"/>
        <end position="435"/>
    </location>
</feature>
<dbReference type="GO" id="GO:0005524">
    <property type="term" value="F:ATP binding"/>
    <property type="evidence" value="ECO:0007669"/>
    <property type="project" value="UniProtKB-KW"/>
</dbReference>
<dbReference type="SMART" id="SM00220">
    <property type="entry name" value="S_TKc"/>
    <property type="match status" value="1"/>
</dbReference>
<feature type="region of interest" description="Disordered" evidence="6">
    <location>
        <begin position="700"/>
        <end position="891"/>
    </location>
</feature>
<dbReference type="PANTHER" id="PTHR43895">
    <property type="entry name" value="CALCIUM/CALMODULIN-DEPENDENT PROTEIN KINASE KINASE-RELATED"/>
    <property type="match status" value="1"/>
</dbReference>
<accession>A0AA38HDD3</accession>
<feature type="compositionally biased region" description="Low complexity" evidence="6">
    <location>
        <begin position="577"/>
        <end position="594"/>
    </location>
</feature>
<organism evidence="8 9">
    <name type="scientific">Dioszegia hungarica</name>
    <dbReference type="NCBI Taxonomy" id="4972"/>
    <lineage>
        <taxon>Eukaryota</taxon>
        <taxon>Fungi</taxon>
        <taxon>Dikarya</taxon>
        <taxon>Basidiomycota</taxon>
        <taxon>Agaricomycotina</taxon>
        <taxon>Tremellomycetes</taxon>
        <taxon>Tremellales</taxon>
        <taxon>Bulleribasidiaceae</taxon>
        <taxon>Dioszegia</taxon>
    </lineage>
</organism>
<keyword evidence="1" id="KW-0723">Serine/threonine-protein kinase</keyword>
<feature type="compositionally biased region" description="Polar residues" evidence="6">
    <location>
        <begin position="426"/>
        <end position="435"/>
    </location>
</feature>
<evidence type="ECO:0000313" key="9">
    <source>
        <dbReference type="Proteomes" id="UP001164286"/>
    </source>
</evidence>
<keyword evidence="2" id="KW-0808">Transferase</keyword>
<keyword evidence="3" id="KW-0547">Nucleotide-binding</keyword>
<dbReference type="GeneID" id="77725797"/>